<evidence type="ECO:0000256" key="2">
    <source>
        <dbReference type="SAM" id="Coils"/>
    </source>
</evidence>
<dbReference type="Pfam" id="PF25917">
    <property type="entry name" value="BSH_RND"/>
    <property type="match status" value="1"/>
</dbReference>
<dbReference type="Gene3D" id="2.40.30.170">
    <property type="match status" value="1"/>
</dbReference>
<dbReference type="OrthoDB" id="286173at2"/>
<accession>A0A5S9MTM9</accession>
<name>A0A5S9MTM9_9GAMM</name>
<dbReference type="Gene3D" id="1.10.287.470">
    <property type="entry name" value="Helix hairpin bin"/>
    <property type="match status" value="1"/>
</dbReference>
<dbReference type="EMBL" id="CACSII010000001">
    <property type="protein sequence ID" value="CAA0085094.1"/>
    <property type="molecule type" value="Genomic_DNA"/>
</dbReference>
<dbReference type="InterPro" id="IPR050739">
    <property type="entry name" value="MFP"/>
</dbReference>
<dbReference type="PANTHER" id="PTHR30386:SF18">
    <property type="entry name" value="INNER MEMBRANE PROTEIN YIAV-RELATED"/>
    <property type="match status" value="1"/>
</dbReference>
<dbReference type="Proteomes" id="UP000434580">
    <property type="component" value="Unassembled WGS sequence"/>
</dbReference>
<evidence type="ECO:0000313" key="6">
    <source>
        <dbReference type="Proteomes" id="UP000434580"/>
    </source>
</evidence>
<dbReference type="SUPFAM" id="SSF111369">
    <property type="entry name" value="HlyD-like secretion proteins"/>
    <property type="match status" value="1"/>
</dbReference>
<evidence type="ECO:0000256" key="1">
    <source>
        <dbReference type="ARBA" id="ARBA00009477"/>
    </source>
</evidence>
<comment type="similarity">
    <text evidence="1">Belongs to the membrane fusion protein (MFP) (TC 8.A.1) family.</text>
</comment>
<keyword evidence="3" id="KW-1133">Transmembrane helix</keyword>
<dbReference type="PANTHER" id="PTHR30386">
    <property type="entry name" value="MEMBRANE FUSION SUBUNIT OF EMRAB-TOLC MULTIDRUG EFFLUX PUMP"/>
    <property type="match status" value="1"/>
</dbReference>
<dbReference type="Gene3D" id="2.40.50.100">
    <property type="match status" value="1"/>
</dbReference>
<dbReference type="AlphaFoldDB" id="A0A5S9MTM9"/>
<protein>
    <submittedName>
        <fullName evidence="5">Inner membrane protein YiaV</fullName>
    </submittedName>
</protein>
<feature type="domain" description="Multidrug resistance protein MdtA-like barrel-sandwich hybrid" evidence="4">
    <location>
        <begin position="66"/>
        <end position="178"/>
    </location>
</feature>
<proteinExistence type="inferred from homology"/>
<evidence type="ECO:0000256" key="3">
    <source>
        <dbReference type="SAM" id="Phobius"/>
    </source>
</evidence>
<keyword evidence="2" id="KW-0175">Coiled coil</keyword>
<sequence>MDVLLILTYAAFAITIFKVFRIPLNKWTVPTAVLGGIVIIGALIATMNYNHPYSEISRSYYATTPIVPQVRGHVIDVPVLPNKPVKKGDVLFRIDPTPFEAKVSELNARVKQAELDYTREKELVRRKVEAKRNLEIAEANLNALKAQHREAEFELEHTVVHAPTDGLVTQLTLRPGMMAAPLPLRPVMVFVHKEAPMYIAWFRQNSLLRLNEGDSAEMIFDAIPGAIFAGRVEHVLPALAQGQLQPSGDVLSENTTAIPDRVPVIIRITDERFEQYAGKLPGGAYAQAAIYSEHFEHLSVMRKVLLRMAGWMNYLFPFH</sequence>
<feature type="coiled-coil region" evidence="2">
    <location>
        <begin position="103"/>
        <end position="154"/>
    </location>
</feature>
<feature type="transmembrane region" description="Helical" evidence="3">
    <location>
        <begin position="31"/>
        <end position="49"/>
    </location>
</feature>
<keyword evidence="3" id="KW-0812">Transmembrane</keyword>
<evidence type="ECO:0000313" key="5">
    <source>
        <dbReference type="EMBL" id="CAA0085094.1"/>
    </source>
</evidence>
<dbReference type="InterPro" id="IPR058625">
    <property type="entry name" value="MdtA-like_BSH"/>
</dbReference>
<keyword evidence="3" id="KW-0472">Membrane</keyword>
<gene>
    <name evidence="5" type="primary">yiaV</name>
    <name evidence="5" type="ORF">DPBNPPHM_00823</name>
</gene>
<reference evidence="5 6" key="1">
    <citation type="submission" date="2019-11" db="EMBL/GenBank/DDBJ databases">
        <authorList>
            <person name="Holert J."/>
        </authorList>
    </citation>
    <scope>NUCLEOTIDE SEQUENCE [LARGE SCALE GENOMIC DNA]</scope>
    <source>
        <strain evidence="5">BC5_2</strain>
    </source>
</reference>
<organism evidence="5 6">
    <name type="scientific">BD1-7 clade bacterium</name>
    <dbReference type="NCBI Taxonomy" id="2029982"/>
    <lineage>
        <taxon>Bacteria</taxon>
        <taxon>Pseudomonadati</taxon>
        <taxon>Pseudomonadota</taxon>
        <taxon>Gammaproteobacteria</taxon>
        <taxon>Cellvibrionales</taxon>
        <taxon>Spongiibacteraceae</taxon>
        <taxon>BD1-7 clade</taxon>
    </lineage>
</organism>
<evidence type="ECO:0000259" key="4">
    <source>
        <dbReference type="Pfam" id="PF25917"/>
    </source>
</evidence>